<dbReference type="Proteomes" id="UP000000763">
    <property type="component" value="Chromosome 4"/>
</dbReference>
<dbReference type="PANTHER" id="PTHR42648">
    <property type="entry name" value="TRANSPOSASE, PUTATIVE-RELATED"/>
    <property type="match status" value="1"/>
</dbReference>
<sequence length="158" mass="17967">MTKAPFTGQSERASELLALVYTDVCGPMSSTARGSFGYFIIFTDDFSRYGYVYLTRHKSESFKKFKEFQNEETKGYCFYKREEGKVFVAQHGVFLEKEFISKKDSESMVGLEEIQESPVNASTSTQPQQVEQDVVQLVEQVVVEPAVEAPASRRSDRI</sequence>
<dbReference type="InterPro" id="IPR012337">
    <property type="entry name" value="RNaseH-like_sf"/>
</dbReference>
<evidence type="ECO:0000313" key="1">
    <source>
        <dbReference type="EMBL" id="CAD40472.2"/>
    </source>
</evidence>
<dbReference type="GO" id="GO:0003676">
    <property type="term" value="F:nucleic acid binding"/>
    <property type="evidence" value="ECO:0007669"/>
    <property type="project" value="InterPro"/>
</dbReference>
<protein>
    <submittedName>
        <fullName evidence="1">OSJNBa0067G20.16 protein</fullName>
    </submittedName>
</protein>
<dbReference type="AlphaFoldDB" id="Q7XVS3"/>
<dbReference type="Gene3D" id="3.30.420.10">
    <property type="entry name" value="Ribonuclease H-like superfamily/Ribonuclease H"/>
    <property type="match status" value="1"/>
</dbReference>
<proteinExistence type="predicted"/>
<dbReference type="InterPro" id="IPR039537">
    <property type="entry name" value="Retrotran_Ty1/copia-like"/>
</dbReference>
<reference evidence="2" key="2">
    <citation type="journal article" date="2008" name="Nucleic Acids Res.">
        <title>The rice annotation project database (RAP-DB): 2008 update.</title>
        <authorList>
            <consortium name="The rice annotation project (RAP)"/>
        </authorList>
    </citation>
    <scope>GENOME REANNOTATION</scope>
    <source>
        <strain evidence="2">cv. Nipponbare</strain>
    </source>
</reference>
<name>Q7XVS3_ORYSJ</name>
<evidence type="ECO:0000313" key="2">
    <source>
        <dbReference type="Proteomes" id="UP000000763"/>
    </source>
</evidence>
<gene>
    <name evidence="1" type="primary">OSJNBa0067G20.16</name>
</gene>
<accession>Q7XVS3</accession>
<organism evidence="1 2">
    <name type="scientific">Oryza sativa subsp. japonica</name>
    <name type="common">Rice</name>
    <dbReference type="NCBI Taxonomy" id="39947"/>
    <lineage>
        <taxon>Eukaryota</taxon>
        <taxon>Viridiplantae</taxon>
        <taxon>Streptophyta</taxon>
        <taxon>Embryophyta</taxon>
        <taxon>Tracheophyta</taxon>
        <taxon>Spermatophyta</taxon>
        <taxon>Magnoliopsida</taxon>
        <taxon>Liliopsida</taxon>
        <taxon>Poales</taxon>
        <taxon>Poaceae</taxon>
        <taxon>BOP clade</taxon>
        <taxon>Oryzoideae</taxon>
        <taxon>Oryzeae</taxon>
        <taxon>Oryzinae</taxon>
        <taxon>Oryza</taxon>
        <taxon>Oryza sativa</taxon>
    </lineage>
</organism>
<dbReference type="SUPFAM" id="SSF53098">
    <property type="entry name" value="Ribonuclease H-like"/>
    <property type="match status" value="1"/>
</dbReference>
<dbReference type="PANTHER" id="PTHR42648:SF27">
    <property type="entry name" value="RNA-DIRECTED DNA POLYMERASE"/>
    <property type="match status" value="1"/>
</dbReference>
<reference evidence="2" key="1">
    <citation type="journal article" date="2005" name="Nature">
        <title>The map-based sequence of the rice genome.</title>
        <authorList>
            <consortium name="International rice genome sequencing project (IRGSP)"/>
            <person name="Matsumoto T."/>
            <person name="Wu J."/>
            <person name="Kanamori H."/>
            <person name="Katayose Y."/>
            <person name="Fujisawa M."/>
            <person name="Namiki N."/>
            <person name="Mizuno H."/>
            <person name="Yamamoto K."/>
            <person name="Antonio B.A."/>
            <person name="Baba T."/>
            <person name="Sakata K."/>
            <person name="Nagamura Y."/>
            <person name="Aoki H."/>
            <person name="Arikawa K."/>
            <person name="Arita K."/>
            <person name="Bito T."/>
            <person name="Chiden Y."/>
            <person name="Fujitsuka N."/>
            <person name="Fukunaka R."/>
            <person name="Hamada M."/>
            <person name="Harada C."/>
            <person name="Hayashi A."/>
            <person name="Hijishita S."/>
            <person name="Honda M."/>
            <person name="Hosokawa S."/>
            <person name="Ichikawa Y."/>
            <person name="Idonuma A."/>
            <person name="Iijima M."/>
            <person name="Ikeda M."/>
            <person name="Ikeno M."/>
            <person name="Ito K."/>
            <person name="Ito S."/>
            <person name="Ito T."/>
            <person name="Ito Y."/>
            <person name="Ito Y."/>
            <person name="Iwabuchi A."/>
            <person name="Kamiya K."/>
            <person name="Karasawa W."/>
            <person name="Kurita K."/>
            <person name="Katagiri S."/>
            <person name="Kikuta A."/>
            <person name="Kobayashi H."/>
            <person name="Kobayashi N."/>
            <person name="Machita K."/>
            <person name="Maehara T."/>
            <person name="Masukawa M."/>
            <person name="Mizubayashi T."/>
            <person name="Mukai Y."/>
            <person name="Nagasaki H."/>
            <person name="Nagata Y."/>
            <person name="Naito S."/>
            <person name="Nakashima M."/>
            <person name="Nakama Y."/>
            <person name="Nakamichi Y."/>
            <person name="Nakamura M."/>
            <person name="Meguro A."/>
            <person name="Negishi M."/>
            <person name="Ohta I."/>
            <person name="Ohta T."/>
            <person name="Okamoto M."/>
            <person name="Ono N."/>
            <person name="Saji S."/>
            <person name="Sakaguchi M."/>
            <person name="Sakai K."/>
            <person name="Shibata M."/>
            <person name="Shimokawa T."/>
            <person name="Song J."/>
            <person name="Takazaki Y."/>
            <person name="Terasawa K."/>
            <person name="Tsugane M."/>
            <person name="Tsuji K."/>
            <person name="Ueda S."/>
            <person name="Waki K."/>
            <person name="Yamagata H."/>
            <person name="Yamamoto M."/>
            <person name="Yamamoto S."/>
            <person name="Yamane H."/>
            <person name="Yoshiki S."/>
            <person name="Yoshihara R."/>
            <person name="Yukawa K."/>
            <person name="Zhong H."/>
            <person name="Yano M."/>
            <person name="Yuan Q."/>
            <person name="Ouyang S."/>
            <person name="Liu J."/>
            <person name="Jones K.M."/>
            <person name="Gansberger K."/>
            <person name="Moffat K."/>
            <person name="Hill J."/>
            <person name="Bera J."/>
            <person name="Fadrosh D."/>
            <person name="Jin S."/>
            <person name="Johri S."/>
            <person name="Kim M."/>
            <person name="Overton L."/>
            <person name="Reardon M."/>
            <person name="Tsitrin T."/>
            <person name="Vuong H."/>
            <person name="Weaver B."/>
            <person name="Ciecko A."/>
            <person name="Tallon L."/>
            <person name="Jackson J."/>
            <person name="Pai G."/>
            <person name="Aken S.V."/>
            <person name="Utterback T."/>
            <person name="Reidmuller S."/>
            <person name="Feldblyum T."/>
            <person name="Hsiao J."/>
            <person name="Zismann V."/>
            <person name="Iobst S."/>
            <person name="de Vazeille A.R."/>
            <person name="Buell C.R."/>
            <person name="Ying K."/>
            <person name="Li Y."/>
            <person name="Lu T."/>
            <person name="Huang Y."/>
            <person name="Zhao Q."/>
            <person name="Feng Q."/>
            <person name="Zhang L."/>
            <person name="Zhu J."/>
            <person name="Weng Q."/>
            <person name="Mu J."/>
            <person name="Lu Y."/>
            <person name="Fan D."/>
            <person name="Liu Y."/>
            <person name="Guan J."/>
            <person name="Zhang Y."/>
            <person name="Yu S."/>
            <person name="Liu X."/>
            <person name="Zhang Y."/>
            <person name="Hong G."/>
            <person name="Han B."/>
            <person name="Choisne N."/>
            <person name="Demange N."/>
            <person name="Orjeda G."/>
            <person name="Samain S."/>
            <person name="Cattolico L."/>
            <person name="Pelletier E."/>
            <person name="Couloux A."/>
            <person name="Segurens B."/>
            <person name="Wincker P."/>
            <person name="D'Hont A."/>
            <person name="Scarpelli C."/>
            <person name="Weissenbach J."/>
            <person name="Salanoubat M."/>
            <person name="Quetier F."/>
            <person name="Yu Y."/>
            <person name="Kim H.R."/>
            <person name="Rambo T."/>
            <person name="Currie J."/>
            <person name="Collura K."/>
            <person name="Luo M."/>
            <person name="Yang T."/>
            <person name="Ammiraju J.S.S."/>
            <person name="Engler F."/>
            <person name="Soderlund C."/>
            <person name="Wing R.A."/>
            <person name="Palmer L.E."/>
            <person name="de la Bastide M."/>
            <person name="Spiegel L."/>
            <person name="Nascimento L."/>
            <person name="Zutavern T."/>
            <person name="O'Shaughnessy A."/>
            <person name="Dike S."/>
            <person name="Dedhia N."/>
            <person name="Preston R."/>
            <person name="Balija V."/>
            <person name="McCombie W.R."/>
            <person name="Chow T."/>
            <person name="Chen H."/>
            <person name="Chung M."/>
            <person name="Chen C."/>
            <person name="Shaw J."/>
            <person name="Wu H."/>
            <person name="Hsiao K."/>
            <person name="Chao Y."/>
            <person name="Chu M."/>
            <person name="Cheng C."/>
            <person name="Hour A."/>
            <person name="Lee P."/>
            <person name="Lin S."/>
            <person name="Lin Y."/>
            <person name="Liou J."/>
            <person name="Liu S."/>
            <person name="Hsing Y."/>
            <person name="Raghuvanshi S."/>
            <person name="Mohanty A."/>
            <person name="Bharti A.K."/>
            <person name="Gaur A."/>
            <person name="Gupta V."/>
            <person name="Kumar D."/>
            <person name="Ravi V."/>
            <person name="Vij S."/>
            <person name="Kapur A."/>
            <person name="Khurana P."/>
            <person name="Khurana P."/>
            <person name="Khurana J.P."/>
            <person name="Tyagi A.K."/>
            <person name="Gaikwad K."/>
            <person name="Singh A."/>
            <person name="Dalal V."/>
            <person name="Srivastava S."/>
            <person name="Dixit A."/>
            <person name="Pal A.K."/>
            <person name="Ghazi I.A."/>
            <person name="Yadav M."/>
            <person name="Pandit A."/>
            <person name="Bhargava A."/>
            <person name="Sureshbabu K."/>
            <person name="Batra K."/>
            <person name="Sharma T.R."/>
            <person name="Mohapatra T."/>
            <person name="Singh N.K."/>
            <person name="Messing J."/>
            <person name="Nelson A.B."/>
            <person name="Fuks G."/>
            <person name="Kavchok S."/>
            <person name="Keizer G."/>
            <person name="Linton E."/>
            <person name="Llaca V."/>
            <person name="Song R."/>
            <person name="Tanyolac B."/>
            <person name="Young S."/>
            <person name="Ho-Il K."/>
            <person name="Hahn J.H."/>
            <person name="Sangsakoo G."/>
            <person name="Vanavichit A."/>
            <person name="de Mattos Luiz.A.T."/>
            <person name="Zimmer P.D."/>
            <person name="Malone G."/>
            <person name="Dellagostin O."/>
            <person name="de Oliveira A.C."/>
            <person name="Bevan M."/>
            <person name="Bancroft I."/>
            <person name="Minx P."/>
            <person name="Cordum H."/>
            <person name="Wilson R."/>
            <person name="Cheng Z."/>
            <person name="Jin W."/>
            <person name="Jiang J."/>
            <person name="Leong S.A."/>
            <person name="Iwama H."/>
            <person name="Gojobori T."/>
            <person name="Itoh T."/>
            <person name="Niimura Y."/>
            <person name="Fujii Y."/>
            <person name="Habara T."/>
            <person name="Sakai H."/>
            <person name="Sato Y."/>
            <person name="Wilson G."/>
            <person name="Kumar K."/>
            <person name="McCouch S."/>
            <person name="Juretic N."/>
            <person name="Hoen D."/>
            <person name="Wright S."/>
            <person name="Bruskiewich R."/>
            <person name="Bureau T."/>
            <person name="Miyao A."/>
            <person name="Hirochika H."/>
            <person name="Nishikawa T."/>
            <person name="Kadowaki K."/>
            <person name="Sugiura M."/>
            <person name="Burr B."/>
            <person name="Sasaki T."/>
        </authorList>
    </citation>
    <scope>NUCLEOTIDE SEQUENCE [LARGE SCALE GENOMIC DNA]</scope>
    <source>
        <strain evidence="2">cv. Nipponbare</strain>
    </source>
</reference>
<dbReference type="InterPro" id="IPR036397">
    <property type="entry name" value="RNaseH_sf"/>
</dbReference>
<dbReference type="EMBL" id="AL606600">
    <property type="protein sequence ID" value="CAD40472.2"/>
    <property type="molecule type" value="Genomic_DNA"/>
</dbReference>